<proteinExistence type="predicted"/>
<evidence type="ECO:0000313" key="2">
    <source>
        <dbReference type="EMBL" id="QPB44566.1"/>
    </source>
</evidence>
<dbReference type="EMBL" id="MW018138">
    <property type="protein sequence ID" value="QPB44566.1"/>
    <property type="molecule type" value="Genomic_DNA"/>
</dbReference>
<feature type="region of interest" description="Disordered" evidence="1">
    <location>
        <begin position="84"/>
        <end position="116"/>
    </location>
</feature>
<reference evidence="2 3" key="1">
    <citation type="submission" date="2020-09" db="EMBL/GenBank/DDBJ databases">
        <authorList>
            <person name="Zhang R."/>
            <person name="Garcia K."/>
            <person name="Ogata H."/>
        </authorList>
    </citation>
    <scope>NUCLEOTIDE SEQUENCE [LARGE SCALE GENOMIC DNA]</scope>
    <source>
        <strain evidence="3">stheno</strain>
    </source>
</reference>
<feature type="compositionally biased region" description="Basic and acidic residues" evidence="1">
    <location>
        <begin position="102"/>
        <end position="116"/>
    </location>
</feature>
<dbReference type="Pfam" id="PF19150">
    <property type="entry name" value="DUF5832"/>
    <property type="match status" value="1"/>
</dbReference>
<sequence length="146" mass="16650">MHGAFTEADSESGKINAFIDKLHAAWPDHDIFITQMGKWVPCPLPAHVDRLVPKTYDNKELNKIMNQHQKTEWDLKRANDARMRELKKQQRDKVRIQQQGAEPRKPLDDEAKQRVDELLLAPSPLDGLSVDCVSAEEAAAEEAQQQ</sequence>
<keyword evidence="3" id="KW-1185">Reference proteome</keyword>
<organism evidence="2 3">
    <name type="scientific">Medusavirus stheno T3</name>
    <dbReference type="NCBI Taxonomy" id="3069717"/>
    <lineage>
        <taxon>Viruses</taxon>
        <taxon>Varidnaviria</taxon>
        <taxon>Bamfordvirae</taxon>
        <taxon>Nucleocytoviricota</taxon>
        <taxon>Megaviricetes</taxon>
        <taxon>Mamonoviridae</taxon>
        <taxon>Medusavirus</taxon>
        <taxon>Medusavirus sthenus</taxon>
    </lineage>
</organism>
<evidence type="ECO:0000313" key="3">
    <source>
        <dbReference type="Proteomes" id="UP001162098"/>
    </source>
</evidence>
<accession>A0A7S7YEY5</accession>
<evidence type="ECO:0000256" key="1">
    <source>
        <dbReference type="SAM" id="MobiDB-lite"/>
    </source>
</evidence>
<name>A0A7S7YEY5_9VIRU</name>
<dbReference type="KEGG" id="vg:80543762"/>
<protein>
    <submittedName>
        <fullName evidence="2">Uncharacterized protein</fullName>
    </submittedName>
</protein>
<dbReference type="InterPro" id="IPR043872">
    <property type="entry name" value="DUF5832"/>
</dbReference>
<dbReference type="Proteomes" id="UP001162098">
    <property type="component" value="Segment"/>
</dbReference>
<feature type="compositionally biased region" description="Basic and acidic residues" evidence="1">
    <location>
        <begin position="84"/>
        <end position="95"/>
    </location>
</feature>